<dbReference type="STRING" id="5627.A0A1C7MTR9"/>
<dbReference type="InterPro" id="IPR010730">
    <property type="entry name" value="HET"/>
</dbReference>
<organism evidence="3 4">
    <name type="scientific">Grifola frondosa</name>
    <name type="common">Maitake</name>
    <name type="synonym">Polyporus frondosus</name>
    <dbReference type="NCBI Taxonomy" id="5627"/>
    <lineage>
        <taxon>Eukaryota</taxon>
        <taxon>Fungi</taxon>
        <taxon>Dikarya</taxon>
        <taxon>Basidiomycota</taxon>
        <taxon>Agaricomycotina</taxon>
        <taxon>Agaricomycetes</taxon>
        <taxon>Polyporales</taxon>
        <taxon>Grifolaceae</taxon>
        <taxon>Grifola</taxon>
    </lineage>
</organism>
<dbReference type="PANTHER" id="PTHR10622">
    <property type="entry name" value="HET DOMAIN-CONTAINING PROTEIN"/>
    <property type="match status" value="1"/>
</dbReference>
<keyword evidence="4" id="KW-1185">Reference proteome</keyword>
<evidence type="ECO:0000313" key="3">
    <source>
        <dbReference type="EMBL" id="OBZ78354.1"/>
    </source>
</evidence>
<feature type="domain" description="DUF8212" evidence="2">
    <location>
        <begin position="278"/>
        <end position="300"/>
    </location>
</feature>
<feature type="domain" description="Heterokaryon incompatibility" evidence="1">
    <location>
        <begin position="77"/>
        <end position="167"/>
    </location>
</feature>
<dbReference type="Pfam" id="PF06985">
    <property type="entry name" value="HET"/>
    <property type="match status" value="1"/>
</dbReference>
<evidence type="ECO:0000259" key="2">
    <source>
        <dbReference type="Pfam" id="PF26640"/>
    </source>
</evidence>
<protein>
    <submittedName>
        <fullName evidence="3">Uncharacterized protein</fullName>
    </submittedName>
</protein>
<evidence type="ECO:0000259" key="1">
    <source>
        <dbReference type="Pfam" id="PF06985"/>
    </source>
</evidence>
<accession>A0A1C7MTR9</accession>
<evidence type="ECO:0000313" key="4">
    <source>
        <dbReference type="Proteomes" id="UP000092993"/>
    </source>
</evidence>
<gene>
    <name evidence="3" type="ORF">A0H81_02790</name>
</gene>
<dbReference type="Proteomes" id="UP000092993">
    <property type="component" value="Unassembled WGS sequence"/>
</dbReference>
<dbReference type="PANTHER" id="PTHR10622:SF10">
    <property type="entry name" value="HET DOMAIN-CONTAINING PROTEIN"/>
    <property type="match status" value="1"/>
</dbReference>
<dbReference type="Pfam" id="PF26640">
    <property type="entry name" value="DUF8212"/>
    <property type="match status" value="1"/>
</dbReference>
<dbReference type="EMBL" id="LUGG01000002">
    <property type="protein sequence ID" value="OBZ78354.1"/>
    <property type="molecule type" value="Genomic_DNA"/>
</dbReference>
<dbReference type="AlphaFoldDB" id="A0A1C7MTR9"/>
<reference evidence="3 4" key="1">
    <citation type="submission" date="2016-03" db="EMBL/GenBank/DDBJ databases">
        <title>Whole genome sequencing of Grifola frondosa 9006-11.</title>
        <authorList>
            <person name="Min B."/>
            <person name="Park H."/>
            <person name="Kim J.-G."/>
            <person name="Cho H."/>
            <person name="Oh Y.-L."/>
            <person name="Kong W.-S."/>
            <person name="Choi I.-G."/>
        </authorList>
    </citation>
    <scope>NUCLEOTIDE SEQUENCE [LARGE SCALE GENOMIC DNA]</scope>
    <source>
        <strain evidence="3 4">9006-11</strain>
    </source>
</reference>
<name>A0A1C7MTR9_GRIFR</name>
<sequence length="684" mass="79335">MRKPLVKVANGGYGVTRVLVKRWPTSALCSSIESIQSSRSDLVGSSEYSTDPLEMRLLNTKTLALKEFLDADHAPPYAILSHRWRKDEVLFDHIHNLAEAEKLQGFSKVRMCCDMALKDHFDWVWIDTCCIDKTSSSELSEAINSMFSWYRKSEVCYAYLDDVDPQTTTYSHYGEFKRSEWFRRGWTLQELIAPNQVVFFAEDWSEIGTRRLLVNEINIITYVDREVLLGLKLPAELGVAERMSWASKRNTTRVEDMAYCLMGLFDVHMPTIYGEGKRAFIRLQHEIMRSTTDHSIFAWDIWNLDNGAQDILAPEPSPFINIIRPTPYKDFAQLFRIDSYSPEYTLTNHGIRIRLPMEEHTLPNGKLEHIVALACVDGRDLVGLRVQRVEGTTDQYCRVGIVHIDNLDPESFTMKNIYLVHHTHSRTLDVRPQVSITLLPVHPPLRYILRQVSPPRRWDVGTSGELSMTIANGRAGSYRSIVVLQQENEYRTAKIGAVFEVRYTKENNLSHLAVALLVDGRDIWPTIDDYDTSDAIWVRYQSQKSCHWDLKVNLEMPCERRMHQISRDAGTRVIHLMTDTRVQPGTNHWIIEVNFVTQANPPYLRGWSLVWFLGAILGCVPWQLKDTVWAELTRGGWSSHKTPYFLAHIFIYESEAWRIRDIPEAMYFKTMPTEELWRTYFEKK</sequence>
<dbReference type="OrthoDB" id="5122891at2759"/>
<comment type="caution">
    <text evidence="3">The sequence shown here is derived from an EMBL/GenBank/DDBJ whole genome shotgun (WGS) entry which is preliminary data.</text>
</comment>
<proteinExistence type="predicted"/>
<dbReference type="InterPro" id="IPR058525">
    <property type="entry name" value="DUF8212"/>
</dbReference>